<protein>
    <submittedName>
        <fullName evidence="5">2-oxoacid dehydrogenase/acyltransferase catalytic subunit</fullName>
    </submittedName>
</protein>
<dbReference type="GO" id="GO:0005737">
    <property type="term" value="C:cytoplasm"/>
    <property type="evidence" value="ECO:0007669"/>
    <property type="project" value="TreeGrafter"/>
</dbReference>
<comment type="caution">
    <text evidence="5">The sequence shown here is derived from an EMBL/GenBank/DDBJ whole genome shotgun (WGS) entry which is preliminary data.</text>
</comment>
<evidence type="ECO:0000313" key="5">
    <source>
        <dbReference type="EMBL" id="PPK71406.1"/>
    </source>
</evidence>
<name>A0A2S6H1W7_9PSEU</name>
<sequence length="246" mass="25908">MTAPRPIPAQRRHTLLFLDQIRDFSPVHLDTEVDATAIVAARAGAEADGRRLSVVTLIVKAAGEVLAKHPGANSAIHGTEIITFDSVSAKVTLDKRFDGARVVLATVLPADADLADIQAGLDDAIAADPDTDPRFAGIRALRELPAEAARNAFRESAADLTRRAQLTGTFAVTSLGHRDVDGFHSVGGTTVTFGVGRIVDRAVVRAGEIVVAPVLRLSLTFDHRVIDGAEAADVLTETKTALEGLA</sequence>
<keyword evidence="6" id="KW-1185">Reference proteome</keyword>
<dbReference type="OrthoDB" id="9805770at2"/>
<accession>A0A2S6H1W7</accession>
<dbReference type="GO" id="GO:0031405">
    <property type="term" value="F:lipoic acid binding"/>
    <property type="evidence" value="ECO:0007669"/>
    <property type="project" value="TreeGrafter"/>
</dbReference>
<evidence type="ECO:0000259" key="4">
    <source>
        <dbReference type="Pfam" id="PF00198"/>
    </source>
</evidence>
<proteinExistence type="predicted"/>
<dbReference type="Pfam" id="PF00198">
    <property type="entry name" value="2-oxoacid_dh"/>
    <property type="match status" value="2"/>
</dbReference>
<dbReference type="PANTHER" id="PTHR43178">
    <property type="entry name" value="DIHYDROLIPOAMIDE ACETYLTRANSFERASE COMPONENT OF PYRUVATE DEHYDROGENASE COMPLEX"/>
    <property type="match status" value="1"/>
</dbReference>
<keyword evidence="3 5" id="KW-0012">Acyltransferase</keyword>
<feature type="domain" description="2-oxoacid dehydrogenase acyltransferase catalytic" evidence="4">
    <location>
        <begin position="141"/>
        <end position="243"/>
    </location>
</feature>
<dbReference type="SUPFAM" id="SSF52777">
    <property type="entry name" value="CoA-dependent acyltransferases"/>
    <property type="match status" value="1"/>
</dbReference>
<organism evidence="5 6">
    <name type="scientific">Actinokineospora auranticolor</name>
    <dbReference type="NCBI Taxonomy" id="155976"/>
    <lineage>
        <taxon>Bacteria</taxon>
        <taxon>Bacillati</taxon>
        <taxon>Actinomycetota</taxon>
        <taxon>Actinomycetes</taxon>
        <taxon>Pseudonocardiales</taxon>
        <taxon>Pseudonocardiaceae</taxon>
        <taxon>Actinokineospora</taxon>
    </lineage>
</organism>
<dbReference type="InterPro" id="IPR023213">
    <property type="entry name" value="CAT-like_dom_sf"/>
</dbReference>
<dbReference type="AlphaFoldDB" id="A0A2S6H1W7"/>
<dbReference type="Gene3D" id="3.30.559.10">
    <property type="entry name" value="Chloramphenicol acetyltransferase-like domain"/>
    <property type="match status" value="1"/>
</dbReference>
<gene>
    <name evidence="5" type="ORF">CLV40_101596</name>
</gene>
<evidence type="ECO:0000256" key="2">
    <source>
        <dbReference type="ARBA" id="ARBA00022679"/>
    </source>
</evidence>
<comment type="cofactor">
    <cofactor evidence="1">
        <name>(R)-lipoate</name>
        <dbReference type="ChEBI" id="CHEBI:83088"/>
    </cofactor>
</comment>
<reference evidence="5 6" key="1">
    <citation type="submission" date="2018-02" db="EMBL/GenBank/DDBJ databases">
        <title>Genomic Encyclopedia of Archaeal and Bacterial Type Strains, Phase II (KMG-II): from individual species to whole genera.</title>
        <authorList>
            <person name="Goeker M."/>
        </authorList>
    </citation>
    <scope>NUCLEOTIDE SEQUENCE [LARGE SCALE GENOMIC DNA]</scope>
    <source>
        <strain evidence="5 6">YU 961-1</strain>
    </source>
</reference>
<dbReference type="InterPro" id="IPR001078">
    <property type="entry name" value="2-oxoacid_DH_actylTfrase"/>
</dbReference>
<evidence type="ECO:0000256" key="1">
    <source>
        <dbReference type="ARBA" id="ARBA00001938"/>
    </source>
</evidence>
<dbReference type="RefSeq" id="WP_104476565.1">
    <property type="nucleotide sequence ID" value="NZ_CP154825.1"/>
</dbReference>
<dbReference type="PANTHER" id="PTHR43178:SF5">
    <property type="entry name" value="LIPOAMIDE ACYLTRANSFERASE COMPONENT OF BRANCHED-CHAIN ALPHA-KETO ACID DEHYDROGENASE COMPLEX, MITOCHONDRIAL"/>
    <property type="match status" value="1"/>
</dbReference>
<dbReference type="InterPro" id="IPR050743">
    <property type="entry name" value="2-oxoacid_DH_E2_comp"/>
</dbReference>
<evidence type="ECO:0000313" key="6">
    <source>
        <dbReference type="Proteomes" id="UP000239203"/>
    </source>
</evidence>
<feature type="domain" description="2-oxoacid dehydrogenase acyltransferase catalytic" evidence="4">
    <location>
        <begin position="25"/>
        <end position="87"/>
    </location>
</feature>
<evidence type="ECO:0000256" key="3">
    <source>
        <dbReference type="ARBA" id="ARBA00023315"/>
    </source>
</evidence>
<dbReference type="EMBL" id="PTIX01000001">
    <property type="protein sequence ID" value="PPK71406.1"/>
    <property type="molecule type" value="Genomic_DNA"/>
</dbReference>
<dbReference type="Proteomes" id="UP000239203">
    <property type="component" value="Unassembled WGS sequence"/>
</dbReference>
<keyword evidence="2 5" id="KW-0808">Transferase</keyword>
<dbReference type="GO" id="GO:0016407">
    <property type="term" value="F:acetyltransferase activity"/>
    <property type="evidence" value="ECO:0007669"/>
    <property type="project" value="TreeGrafter"/>
</dbReference>